<dbReference type="InterPro" id="IPR036779">
    <property type="entry name" value="LysM_dom_sf"/>
</dbReference>
<sequence>MHQDKKVGLALALLVIGFVGAFCLRQDRNTTVEIPELNDPHYLDEQIADKDRTPYFGSQSKENLNTQLGNEQSLTGITEERPSSGSNVAVPTISHSTPVSPTDPKASKAERWGEMPDFLKEIDLPEEQFTSSELTDSVFEPNPTQPADEPDSQGTTLRPIQPDSESIKPEHNNAWEVNPAKQKTAPTRPDQRQAPQIRIHTVKAGETLSEISIRYLGTSRRYKEIFNLNRDRLRSPNDIREGMQLRIPVQQPAGATPQSANSQSSTGSTARAGKRTIGQMVSQPTLKSGSSSVQFEGLIESLSNSSNPSSLKDLDHKKTVQELEKTLKSGNLLDGKNGTSGIPKNYRKFIPVPRSPLTPQAGSQARTPGAGKSLSQVQPDNVDQIVEELFDKLEDSPQQTKGTAKAKTYTIKKGDTLESIAVRIYGKRSAAFKIYQKNRDMLKSAHYIRPGMKLELP</sequence>
<dbReference type="CDD" id="cd00118">
    <property type="entry name" value="LysM"/>
    <property type="match status" value="2"/>
</dbReference>
<feature type="region of interest" description="Disordered" evidence="1">
    <location>
        <begin position="353"/>
        <end position="376"/>
    </location>
</feature>
<proteinExistence type="predicted"/>
<feature type="compositionally biased region" description="Polar residues" evidence="1">
    <location>
        <begin position="357"/>
        <end position="366"/>
    </location>
</feature>
<feature type="compositionally biased region" description="Polar residues" evidence="1">
    <location>
        <begin position="279"/>
        <end position="292"/>
    </location>
</feature>
<evidence type="ECO:0000313" key="3">
    <source>
        <dbReference type="EMBL" id="QDT42327.1"/>
    </source>
</evidence>
<keyword evidence="4" id="KW-1185">Reference proteome</keyword>
<organism evidence="3 4">
    <name type="scientific">Gimesia alba</name>
    <dbReference type="NCBI Taxonomy" id="2527973"/>
    <lineage>
        <taxon>Bacteria</taxon>
        <taxon>Pseudomonadati</taxon>
        <taxon>Planctomycetota</taxon>
        <taxon>Planctomycetia</taxon>
        <taxon>Planctomycetales</taxon>
        <taxon>Planctomycetaceae</taxon>
        <taxon>Gimesia</taxon>
    </lineage>
</organism>
<dbReference type="SMART" id="SM00257">
    <property type="entry name" value="LysM"/>
    <property type="match status" value="2"/>
</dbReference>
<name>A0A517REM1_9PLAN</name>
<feature type="region of interest" description="Disordered" evidence="1">
    <location>
        <begin position="251"/>
        <end position="292"/>
    </location>
</feature>
<feature type="compositionally biased region" description="Polar residues" evidence="1">
    <location>
        <begin position="256"/>
        <end position="269"/>
    </location>
</feature>
<dbReference type="AlphaFoldDB" id="A0A517REM1"/>
<dbReference type="InterPro" id="IPR018392">
    <property type="entry name" value="LysM"/>
</dbReference>
<dbReference type="KEGG" id="gaz:Pan241w_24100"/>
<dbReference type="InterPro" id="IPR052196">
    <property type="entry name" value="Bact_Kbp"/>
</dbReference>
<dbReference type="OrthoDB" id="292277at2"/>
<feature type="region of interest" description="Disordered" evidence="1">
    <location>
        <begin position="131"/>
        <end position="194"/>
    </location>
</feature>
<evidence type="ECO:0000313" key="4">
    <source>
        <dbReference type="Proteomes" id="UP000317171"/>
    </source>
</evidence>
<feature type="compositionally biased region" description="Polar residues" evidence="1">
    <location>
        <begin position="83"/>
        <end position="100"/>
    </location>
</feature>
<dbReference type="Proteomes" id="UP000317171">
    <property type="component" value="Chromosome"/>
</dbReference>
<reference evidence="3 4" key="1">
    <citation type="submission" date="2019-02" db="EMBL/GenBank/DDBJ databases">
        <title>Deep-cultivation of Planctomycetes and their phenomic and genomic characterization uncovers novel biology.</title>
        <authorList>
            <person name="Wiegand S."/>
            <person name="Jogler M."/>
            <person name="Boedeker C."/>
            <person name="Pinto D."/>
            <person name="Vollmers J."/>
            <person name="Rivas-Marin E."/>
            <person name="Kohn T."/>
            <person name="Peeters S.H."/>
            <person name="Heuer A."/>
            <person name="Rast P."/>
            <person name="Oberbeckmann S."/>
            <person name="Bunk B."/>
            <person name="Jeske O."/>
            <person name="Meyerdierks A."/>
            <person name="Storesund J.E."/>
            <person name="Kallscheuer N."/>
            <person name="Luecker S."/>
            <person name="Lage O.M."/>
            <person name="Pohl T."/>
            <person name="Merkel B.J."/>
            <person name="Hornburger P."/>
            <person name="Mueller R.-W."/>
            <person name="Bruemmer F."/>
            <person name="Labrenz M."/>
            <person name="Spormann A.M."/>
            <person name="Op den Camp H."/>
            <person name="Overmann J."/>
            <person name="Amann R."/>
            <person name="Jetten M.S.M."/>
            <person name="Mascher T."/>
            <person name="Medema M.H."/>
            <person name="Devos D.P."/>
            <person name="Kaster A.-K."/>
            <person name="Ovreas L."/>
            <person name="Rohde M."/>
            <person name="Galperin M.Y."/>
            <person name="Jogler C."/>
        </authorList>
    </citation>
    <scope>NUCLEOTIDE SEQUENCE [LARGE SCALE GENOMIC DNA]</scope>
    <source>
        <strain evidence="3 4">Pan241w</strain>
    </source>
</reference>
<dbReference type="PROSITE" id="PS51782">
    <property type="entry name" value="LYSM"/>
    <property type="match status" value="2"/>
</dbReference>
<evidence type="ECO:0000256" key="1">
    <source>
        <dbReference type="SAM" id="MobiDB-lite"/>
    </source>
</evidence>
<dbReference type="EMBL" id="CP036269">
    <property type="protein sequence ID" value="QDT42327.1"/>
    <property type="molecule type" value="Genomic_DNA"/>
</dbReference>
<accession>A0A517REM1</accession>
<dbReference type="PANTHER" id="PTHR34700">
    <property type="entry name" value="POTASSIUM BINDING PROTEIN KBP"/>
    <property type="match status" value="1"/>
</dbReference>
<feature type="region of interest" description="Disordered" evidence="1">
    <location>
        <begin position="77"/>
        <end position="109"/>
    </location>
</feature>
<dbReference type="Pfam" id="PF01476">
    <property type="entry name" value="LysM"/>
    <property type="match status" value="2"/>
</dbReference>
<dbReference type="SUPFAM" id="SSF54106">
    <property type="entry name" value="LysM domain"/>
    <property type="match status" value="1"/>
</dbReference>
<dbReference type="RefSeq" id="WP_145215359.1">
    <property type="nucleotide sequence ID" value="NZ_CP036269.1"/>
</dbReference>
<protein>
    <submittedName>
        <fullName evidence="3">LysM domain/BON superfamily protein</fullName>
    </submittedName>
</protein>
<feature type="domain" description="LysM" evidence="2">
    <location>
        <begin position="407"/>
        <end position="456"/>
    </location>
</feature>
<dbReference type="PANTHER" id="PTHR34700:SF4">
    <property type="entry name" value="PHAGE-LIKE ELEMENT PBSX PROTEIN XKDP"/>
    <property type="match status" value="1"/>
</dbReference>
<evidence type="ECO:0000259" key="2">
    <source>
        <dbReference type="PROSITE" id="PS51782"/>
    </source>
</evidence>
<dbReference type="Gene3D" id="3.10.350.10">
    <property type="entry name" value="LysM domain"/>
    <property type="match status" value="2"/>
</dbReference>
<feature type="domain" description="LysM" evidence="2">
    <location>
        <begin position="198"/>
        <end position="247"/>
    </location>
</feature>
<gene>
    <name evidence="3" type="ORF">Pan241w_24100</name>
</gene>